<comment type="caution">
    <text evidence="4">The sequence shown here is derived from an EMBL/GenBank/DDBJ whole genome shotgun (WGS) entry which is preliminary data.</text>
</comment>
<feature type="domain" description="NodB homology" evidence="3">
    <location>
        <begin position="180"/>
        <end position="392"/>
    </location>
</feature>
<evidence type="ECO:0000313" key="4">
    <source>
        <dbReference type="EMBL" id="KPL73606.1"/>
    </source>
</evidence>
<evidence type="ECO:0000313" key="5">
    <source>
        <dbReference type="Proteomes" id="UP000050514"/>
    </source>
</evidence>
<dbReference type="GO" id="GO:0016810">
    <property type="term" value="F:hydrolase activity, acting on carbon-nitrogen (but not peptide) bonds"/>
    <property type="evidence" value="ECO:0007669"/>
    <property type="project" value="InterPro"/>
</dbReference>
<organism evidence="4 5">
    <name type="scientific">Bellilinea caldifistulae</name>
    <dbReference type="NCBI Taxonomy" id="360411"/>
    <lineage>
        <taxon>Bacteria</taxon>
        <taxon>Bacillati</taxon>
        <taxon>Chloroflexota</taxon>
        <taxon>Anaerolineae</taxon>
        <taxon>Anaerolineales</taxon>
        <taxon>Anaerolineaceae</taxon>
        <taxon>Bellilinea</taxon>
    </lineage>
</organism>
<dbReference type="PANTHER" id="PTHR34216">
    <property type="match status" value="1"/>
</dbReference>
<dbReference type="GO" id="GO:0005576">
    <property type="term" value="C:extracellular region"/>
    <property type="evidence" value="ECO:0007669"/>
    <property type="project" value="UniProtKB-SubCell"/>
</dbReference>
<dbReference type="GO" id="GO:0005975">
    <property type="term" value="P:carbohydrate metabolic process"/>
    <property type="evidence" value="ECO:0007669"/>
    <property type="project" value="InterPro"/>
</dbReference>
<protein>
    <recommendedName>
        <fullName evidence="3">NodB homology domain-containing protein</fullName>
    </recommendedName>
</protein>
<dbReference type="AlphaFoldDB" id="A0A0P6XEM4"/>
<evidence type="ECO:0000256" key="1">
    <source>
        <dbReference type="ARBA" id="ARBA00004613"/>
    </source>
</evidence>
<evidence type="ECO:0000259" key="3">
    <source>
        <dbReference type="PROSITE" id="PS51677"/>
    </source>
</evidence>
<dbReference type="InterPro" id="IPR002509">
    <property type="entry name" value="NODB_dom"/>
</dbReference>
<dbReference type="PANTHER" id="PTHR34216:SF3">
    <property type="entry name" value="POLY-BETA-1,6-N-ACETYL-D-GLUCOSAMINE N-DEACETYLASE"/>
    <property type="match status" value="1"/>
</dbReference>
<evidence type="ECO:0000256" key="2">
    <source>
        <dbReference type="ARBA" id="ARBA00022729"/>
    </source>
</evidence>
<sequence length="392" mass="44147">MVRLSKNRFVLLGISWVIVIHLAACMSVAELPPDVRLTPSNAQKTEWIPTPTPFVPLPSPTALAQTDTPALTPVSTETPIPLGIFSPRLNKGIIPVPYLQDTCRYLADRWNPQNAKPGTIVVPIMYHGIRKEGGSINDNITVSEKYFKETMQHAVDLGFQTITMEQLAAFLQHNAYIPPRSLLLIIDDRRLGTVRNHFLPVLQQNNWTMVMAYITGVADQREWREIKSVLETGRVEIQAHGFLHNGSTYFTENTPAEIIHNEIYAPITTFEENLGYRPIAFIWPGGNFTPQTVVEVRKAGYQLGFTAYARGPILFNWIPQGEPERSAGDPLLLLPRYWSTAAYMNLDQAVELGQQAADYARQNQQTEMEWYNRYCGANYPPLSSLAIPAEQP</sequence>
<dbReference type="PROSITE" id="PS51677">
    <property type="entry name" value="NODB"/>
    <property type="match status" value="1"/>
</dbReference>
<dbReference type="InterPro" id="IPR011330">
    <property type="entry name" value="Glyco_hydro/deAcase_b/a-brl"/>
</dbReference>
<dbReference type="EMBL" id="LGHJ01000020">
    <property type="protein sequence ID" value="KPL73606.1"/>
    <property type="molecule type" value="Genomic_DNA"/>
</dbReference>
<comment type="subcellular location">
    <subcellularLocation>
        <location evidence="1">Secreted</location>
    </subcellularLocation>
</comment>
<keyword evidence="5" id="KW-1185">Reference proteome</keyword>
<gene>
    <name evidence="4" type="ORF">AC812_14560</name>
</gene>
<dbReference type="InterPro" id="IPR051398">
    <property type="entry name" value="Polysacch_Deacetylase"/>
</dbReference>
<dbReference type="Gene3D" id="3.20.20.370">
    <property type="entry name" value="Glycoside hydrolase/deacetylase"/>
    <property type="match status" value="1"/>
</dbReference>
<dbReference type="SUPFAM" id="SSF88713">
    <property type="entry name" value="Glycoside hydrolase/deacetylase"/>
    <property type="match status" value="1"/>
</dbReference>
<reference evidence="4 5" key="1">
    <citation type="submission" date="2015-07" db="EMBL/GenBank/DDBJ databases">
        <title>Draft genome of Bellilinea caldifistulae DSM 17877.</title>
        <authorList>
            <person name="Hemp J."/>
            <person name="Ward L.M."/>
            <person name="Pace L.A."/>
            <person name="Fischer W.W."/>
        </authorList>
    </citation>
    <scope>NUCLEOTIDE SEQUENCE [LARGE SCALE GENOMIC DNA]</scope>
    <source>
        <strain evidence="4 5">GOMI-1</strain>
    </source>
</reference>
<dbReference type="STRING" id="360411.AC812_14560"/>
<dbReference type="Proteomes" id="UP000050514">
    <property type="component" value="Unassembled WGS sequence"/>
</dbReference>
<proteinExistence type="predicted"/>
<keyword evidence="2" id="KW-0732">Signal</keyword>
<name>A0A0P6XEM4_9CHLR</name>
<dbReference type="Pfam" id="PF01522">
    <property type="entry name" value="Polysacc_deac_1"/>
    <property type="match status" value="1"/>
</dbReference>
<accession>A0A0P6XEM4</accession>